<keyword evidence="2" id="KW-0539">Nucleus</keyword>
<feature type="compositionally biased region" description="Basic and acidic residues" evidence="4">
    <location>
        <begin position="63"/>
        <end position="244"/>
    </location>
</feature>
<dbReference type="EMBL" id="CM018046">
    <property type="protein sequence ID" value="KAA8527159.1"/>
    <property type="molecule type" value="Genomic_DNA"/>
</dbReference>
<dbReference type="PANTHER" id="PTHR45843">
    <property type="entry name" value="PEPTIDYL-PROLYL CIS-TRANS ISOMERASE-LIKE 4"/>
    <property type="match status" value="1"/>
</dbReference>
<organism evidence="6 7">
    <name type="scientific">Nyssa sinensis</name>
    <dbReference type="NCBI Taxonomy" id="561372"/>
    <lineage>
        <taxon>Eukaryota</taxon>
        <taxon>Viridiplantae</taxon>
        <taxon>Streptophyta</taxon>
        <taxon>Embryophyta</taxon>
        <taxon>Tracheophyta</taxon>
        <taxon>Spermatophyta</taxon>
        <taxon>Magnoliopsida</taxon>
        <taxon>eudicotyledons</taxon>
        <taxon>Gunneridae</taxon>
        <taxon>Pentapetalae</taxon>
        <taxon>asterids</taxon>
        <taxon>Cornales</taxon>
        <taxon>Nyssaceae</taxon>
        <taxon>Nyssa</taxon>
    </lineage>
</organism>
<dbReference type="Proteomes" id="UP000325577">
    <property type="component" value="Linkage Group LG3"/>
</dbReference>
<accession>A0A5J5AA46</accession>
<evidence type="ECO:0000256" key="2">
    <source>
        <dbReference type="ARBA" id="ARBA00023242"/>
    </source>
</evidence>
<keyword evidence="7" id="KW-1185">Reference proteome</keyword>
<dbReference type="SMART" id="SM00343">
    <property type="entry name" value="ZnF_C2HC"/>
    <property type="match status" value="1"/>
</dbReference>
<evidence type="ECO:0000259" key="5">
    <source>
        <dbReference type="PROSITE" id="PS50158"/>
    </source>
</evidence>
<evidence type="ECO:0000256" key="4">
    <source>
        <dbReference type="SAM" id="MobiDB-lite"/>
    </source>
</evidence>
<feature type="domain" description="CCHC-type" evidence="5">
    <location>
        <begin position="7"/>
        <end position="20"/>
    </location>
</feature>
<dbReference type="OrthoDB" id="1749805at2759"/>
<dbReference type="AlphaFoldDB" id="A0A5J5AA46"/>
<dbReference type="GO" id="GO:0003676">
    <property type="term" value="F:nucleic acid binding"/>
    <property type="evidence" value="ECO:0007669"/>
    <property type="project" value="InterPro"/>
</dbReference>
<dbReference type="GO" id="GO:0005634">
    <property type="term" value="C:nucleus"/>
    <property type="evidence" value="ECO:0007669"/>
    <property type="project" value="UniProtKB-SubCell"/>
</dbReference>
<dbReference type="PROSITE" id="PS50158">
    <property type="entry name" value="ZF_CCHC"/>
    <property type="match status" value="1"/>
</dbReference>
<gene>
    <name evidence="6" type="ORF">F0562_008612</name>
</gene>
<sequence>MGKGKGCFKCGALDHIAKDCTGDPTANQQPSKYILKDGNTQHGGDDNSRFEMVFDEDIAGSPRQDKKRRDYESEDHIEKQKVNWRSSEDLKQRDHEKKDLSDGHRKGDGSREYREHERNRENRTSRSIGSRRDYEYCESHRDKDERDYRDRREDGGRHRDRRDEIDDRKRDADKDARGERRDDRDHGKGSAGNDRRDKRDDSSSRKIGADKDWRRGEGEEQNYRKRSLESGGDHDRYRDRESRHRYDKRR</sequence>
<keyword evidence="3" id="KW-0479">Metal-binding</keyword>
<feature type="region of interest" description="Disordered" evidence="4">
    <location>
        <begin position="18"/>
        <end position="250"/>
    </location>
</feature>
<evidence type="ECO:0000313" key="7">
    <source>
        <dbReference type="Proteomes" id="UP000325577"/>
    </source>
</evidence>
<dbReference type="GO" id="GO:0008270">
    <property type="term" value="F:zinc ion binding"/>
    <property type="evidence" value="ECO:0007669"/>
    <property type="project" value="UniProtKB-KW"/>
</dbReference>
<keyword evidence="3" id="KW-0863">Zinc-finger</keyword>
<comment type="subcellular location">
    <subcellularLocation>
        <location evidence="1">Nucleus</location>
    </subcellularLocation>
</comment>
<protein>
    <recommendedName>
        <fullName evidence="5">CCHC-type domain-containing protein</fullName>
    </recommendedName>
</protein>
<name>A0A5J5AA46_9ASTE</name>
<reference evidence="6 7" key="1">
    <citation type="submission" date="2019-09" db="EMBL/GenBank/DDBJ databases">
        <title>A chromosome-level genome assembly of the Chinese tupelo Nyssa sinensis.</title>
        <authorList>
            <person name="Yang X."/>
            <person name="Kang M."/>
            <person name="Yang Y."/>
            <person name="Xiong H."/>
            <person name="Wang M."/>
            <person name="Zhang Z."/>
            <person name="Wang Z."/>
            <person name="Wu H."/>
            <person name="Ma T."/>
            <person name="Liu J."/>
            <person name="Xi Z."/>
        </authorList>
    </citation>
    <scope>NUCLEOTIDE SEQUENCE [LARGE SCALE GENOMIC DNA]</scope>
    <source>
        <strain evidence="6">J267</strain>
        <tissue evidence="6">Leaf</tissue>
    </source>
</reference>
<dbReference type="Pfam" id="PF00098">
    <property type="entry name" value="zf-CCHC"/>
    <property type="match status" value="1"/>
</dbReference>
<keyword evidence="3" id="KW-0862">Zinc</keyword>
<evidence type="ECO:0000256" key="1">
    <source>
        <dbReference type="ARBA" id="ARBA00004123"/>
    </source>
</evidence>
<evidence type="ECO:0000313" key="6">
    <source>
        <dbReference type="EMBL" id="KAA8527159.1"/>
    </source>
</evidence>
<proteinExistence type="predicted"/>
<dbReference type="InterPro" id="IPR001878">
    <property type="entry name" value="Znf_CCHC"/>
</dbReference>
<dbReference type="PANTHER" id="PTHR45843:SF1">
    <property type="entry name" value="PEPTIDYL-PROLYL CIS-TRANS ISOMERASE-LIKE 4"/>
    <property type="match status" value="1"/>
</dbReference>
<evidence type="ECO:0000256" key="3">
    <source>
        <dbReference type="PROSITE-ProRule" id="PRU00047"/>
    </source>
</evidence>
<dbReference type="InterPro" id="IPR035542">
    <property type="entry name" value="CRIP"/>
</dbReference>